<evidence type="ECO:0000313" key="2">
    <source>
        <dbReference type="EMBL" id="OPX54439.1"/>
    </source>
</evidence>
<dbReference type="STRING" id="64969.SAMN02745127_02751"/>
<keyword evidence="3" id="KW-1185">Reference proteome</keyword>
<keyword evidence="1" id="KW-0812">Transmembrane</keyword>
<keyword evidence="1" id="KW-1133">Transmembrane helix</keyword>
<reference evidence="2 3" key="1">
    <citation type="submission" date="2017-01" db="EMBL/GenBank/DDBJ databases">
        <title>Genome Sequencing of a Marine Spirillum, Oceanospirillum multiglobuliferum ATCC 33336, from Japan.</title>
        <authorList>
            <person name="Carney J.G."/>
            <person name="Trachtenberg A.M."/>
            <person name="Rheaume B.A."/>
            <person name="Linnane J.D."/>
            <person name="Pitts N.L."/>
            <person name="Mykles D.L."/>
            <person name="Maclea K.S."/>
        </authorList>
    </citation>
    <scope>NUCLEOTIDE SEQUENCE [LARGE SCALE GENOMIC DNA]</scope>
    <source>
        <strain evidence="2 3">ATCC 33336</strain>
    </source>
</reference>
<dbReference type="AlphaFoldDB" id="A0A1T4S514"/>
<organism evidence="2 3">
    <name type="scientific">Oceanospirillum multiglobuliferum</name>
    <dbReference type="NCBI Taxonomy" id="64969"/>
    <lineage>
        <taxon>Bacteria</taxon>
        <taxon>Pseudomonadati</taxon>
        <taxon>Pseudomonadota</taxon>
        <taxon>Gammaproteobacteria</taxon>
        <taxon>Oceanospirillales</taxon>
        <taxon>Oceanospirillaceae</taxon>
        <taxon>Oceanospirillum</taxon>
    </lineage>
</organism>
<protein>
    <recommendedName>
        <fullName evidence="4">MFS transporter</fullName>
    </recommendedName>
</protein>
<accession>A0A1T4S514</accession>
<name>A0A1T4S514_9GAMM</name>
<feature type="transmembrane region" description="Helical" evidence="1">
    <location>
        <begin position="87"/>
        <end position="104"/>
    </location>
</feature>
<gene>
    <name evidence="2" type="ORF">BTE48_14065</name>
</gene>
<feature type="transmembrane region" description="Helical" evidence="1">
    <location>
        <begin position="6"/>
        <end position="26"/>
    </location>
</feature>
<sequence length="124" mass="14127">MTFEDYQVWGWSFYALAAIIVLGVTLRITLSWPLFLRSWLRVTAFVIMAVPWYVQGNAGPMAPAIIISFFEALTLDLESWARAGKPLLLAMAGGYVLMLLYWFYARKQVQEDAEPVPARTEPHL</sequence>
<proteinExistence type="predicted"/>
<evidence type="ECO:0008006" key="4">
    <source>
        <dbReference type="Google" id="ProtNLM"/>
    </source>
</evidence>
<dbReference type="RefSeq" id="WP_078746282.1">
    <property type="nucleotide sequence ID" value="NZ_FUXG01000024.1"/>
</dbReference>
<comment type="caution">
    <text evidence="2">The sequence shown here is derived from an EMBL/GenBank/DDBJ whole genome shotgun (WGS) entry which is preliminary data.</text>
</comment>
<dbReference type="Proteomes" id="UP000191418">
    <property type="component" value="Unassembled WGS sequence"/>
</dbReference>
<dbReference type="OrthoDB" id="6121111at2"/>
<evidence type="ECO:0000313" key="3">
    <source>
        <dbReference type="Proteomes" id="UP000191418"/>
    </source>
</evidence>
<dbReference type="EMBL" id="MTSM01000025">
    <property type="protein sequence ID" value="OPX54439.1"/>
    <property type="molecule type" value="Genomic_DNA"/>
</dbReference>
<evidence type="ECO:0000256" key="1">
    <source>
        <dbReference type="SAM" id="Phobius"/>
    </source>
</evidence>
<keyword evidence="1" id="KW-0472">Membrane</keyword>